<evidence type="ECO:0000313" key="2">
    <source>
        <dbReference type="Proteomes" id="UP000789920"/>
    </source>
</evidence>
<dbReference type="EMBL" id="CAJVQC010166710">
    <property type="protein sequence ID" value="CAG8849647.1"/>
    <property type="molecule type" value="Genomic_DNA"/>
</dbReference>
<comment type="caution">
    <text evidence="1">The sequence shown here is derived from an EMBL/GenBank/DDBJ whole genome shotgun (WGS) entry which is preliminary data.</text>
</comment>
<evidence type="ECO:0000313" key="1">
    <source>
        <dbReference type="EMBL" id="CAG8849647.1"/>
    </source>
</evidence>
<gene>
    <name evidence="1" type="ORF">RPERSI_LOCUS35703</name>
</gene>
<feature type="non-terminal residue" evidence="1">
    <location>
        <position position="1"/>
    </location>
</feature>
<dbReference type="Proteomes" id="UP000789920">
    <property type="component" value="Unassembled WGS sequence"/>
</dbReference>
<proteinExistence type="predicted"/>
<keyword evidence="2" id="KW-1185">Reference proteome</keyword>
<organism evidence="1 2">
    <name type="scientific">Racocetra persica</name>
    <dbReference type="NCBI Taxonomy" id="160502"/>
    <lineage>
        <taxon>Eukaryota</taxon>
        <taxon>Fungi</taxon>
        <taxon>Fungi incertae sedis</taxon>
        <taxon>Mucoromycota</taxon>
        <taxon>Glomeromycotina</taxon>
        <taxon>Glomeromycetes</taxon>
        <taxon>Diversisporales</taxon>
        <taxon>Gigasporaceae</taxon>
        <taxon>Racocetra</taxon>
    </lineage>
</organism>
<protein>
    <submittedName>
        <fullName evidence="1">9442_t:CDS:1</fullName>
    </submittedName>
</protein>
<reference evidence="1" key="1">
    <citation type="submission" date="2021-06" db="EMBL/GenBank/DDBJ databases">
        <authorList>
            <person name="Kallberg Y."/>
            <person name="Tangrot J."/>
            <person name="Rosling A."/>
        </authorList>
    </citation>
    <scope>NUCLEOTIDE SEQUENCE</scope>
    <source>
        <strain evidence="1">MA461A</strain>
    </source>
</reference>
<feature type="non-terminal residue" evidence="1">
    <location>
        <position position="55"/>
    </location>
</feature>
<sequence>PKILLRQRFDSQQAFYLYFDGVTILQLPNAYPETTAVIETQTILNKIIVQQCLLE</sequence>
<name>A0ACA9SVQ7_9GLOM</name>
<accession>A0ACA9SVQ7</accession>